<gene>
    <name evidence="2" type="ORF">Q31a_26740</name>
</gene>
<evidence type="ECO:0000256" key="1">
    <source>
        <dbReference type="SAM" id="MobiDB-lite"/>
    </source>
</evidence>
<dbReference type="EMBL" id="CP036298">
    <property type="protein sequence ID" value="QDV24357.1"/>
    <property type="molecule type" value="Genomic_DNA"/>
</dbReference>
<reference evidence="2 3" key="1">
    <citation type="submission" date="2019-02" db="EMBL/GenBank/DDBJ databases">
        <title>Deep-cultivation of Planctomycetes and their phenomic and genomic characterization uncovers novel biology.</title>
        <authorList>
            <person name="Wiegand S."/>
            <person name="Jogler M."/>
            <person name="Boedeker C."/>
            <person name="Pinto D."/>
            <person name="Vollmers J."/>
            <person name="Rivas-Marin E."/>
            <person name="Kohn T."/>
            <person name="Peeters S.H."/>
            <person name="Heuer A."/>
            <person name="Rast P."/>
            <person name="Oberbeckmann S."/>
            <person name="Bunk B."/>
            <person name="Jeske O."/>
            <person name="Meyerdierks A."/>
            <person name="Storesund J.E."/>
            <person name="Kallscheuer N."/>
            <person name="Luecker S."/>
            <person name="Lage O.M."/>
            <person name="Pohl T."/>
            <person name="Merkel B.J."/>
            <person name="Hornburger P."/>
            <person name="Mueller R.-W."/>
            <person name="Bruemmer F."/>
            <person name="Labrenz M."/>
            <person name="Spormann A.M."/>
            <person name="Op den Camp H."/>
            <person name="Overmann J."/>
            <person name="Amann R."/>
            <person name="Jetten M.S.M."/>
            <person name="Mascher T."/>
            <person name="Medema M.H."/>
            <person name="Devos D.P."/>
            <person name="Kaster A.-K."/>
            <person name="Ovreas L."/>
            <person name="Rohde M."/>
            <person name="Galperin M.Y."/>
            <person name="Jogler C."/>
        </authorList>
    </citation>
    <scope>NUCLEOTIDE SEQUENCE [LARGE SCALE GENOMIC DNA]</scope>
    <source>
        <strain evidence="2 3">Q31a</strain>
    </source>
</reference>
<accession>A0A518G6Z3</accession>
<proteinExistence type="predicted"/>
<keyword evidence="3" id="KW-1185">Reference proteome</keyword>
<feature type="region of interest" description="Disordered" evidence="1">
    <location>
        <begin position="82"/>
        <end position="102"/>
    </location>
</feature>
<organism evidence="2 3">
    <name type="scientific">Aureliella helgolandensis</name>
    <dbReference type="NCBI Taxonomy" id="2527968"/>
    <lineage>
        <taxon>Bacteria</taxon>
        <taxon>Pseudomonadati</taxon>
        <taxon>Planctomycetota</taxon>
        <taxon>Planctomycetia</taxon>
        <taxon>Pirellulales</taxon>
        <taxon>Pirellulaceae</taxon>
        <taxon>Aureliella</taxon>
    </lineage>
</organism>
<sequence length="102" mass="11389">MLGLVFVEGVLWIAPALATGFTELLFTPDVHVRNNRKPLRCGLATGQLHPPMEGLRYYSSTIVQRQSLTTVFSIKPETGIRKQGRTKFGNATESGPQREFRT</sequence>
<evidence type="ECO:0000313" key="2">
    <source>
        <dbReference type="EMBL" id="QDV24357.1"/>
    </source>
</evidence>
<protein>
    <submittedName>
        <fullName evidence="2">Uncharacterized protein</fullName>
    </submittedName>
</protein>
<evidence type="ECO:0000313" key="3">
    <source>
        <dbReference type="Proteomes" id="UP000318017"/>
    </source>
</evidence>
<name>A0A518G6Z3_9BACT</name>
<dbReference type="AlphaFoldDB" id="A0A518G6Z3"/>
<dbReference type="KEGG" id="ahel:Q31a_26740"/>
<dbReference type="Proteomes" id="UP000318017">
    <property type="component" value="Chromosome"/>
</dbReference>